<keyword evidence="5 8" id="KW-0067">ATP-binding</keyword>
<comment type="similarity">
    <text evidence="1 8">Belongs to the cytidylate kinase family. Type 1 subfamily.</text>
</comment>
<reference evidence="10" key="1">
    <citation type="journal article" date="2023" name="Int. J. Mol. Sci.">
        <title>Metagenomics Revealed a New Genus 'Candidatus Thiocaldithrix dubininis' gen. nov., sp. nov. and a New Species 'Candidatus Thiothrix putei' sp. nov. in the Family Thiotrichaceae, Some Members of Which Have Traits of Both Na+- and H+-Motive Energetics.</title>
        <authorList>
            <person name="Ravin N.V."/>
            <person name="Muntyan M.S."/>
            <person name="Smolyakov D.D."/>
            <person name="Rudenko T.S."/>
            <person name="Beletsky A.V."/>
            <person name="Mardanov A.V."/>
            <person name="Grabovich M.Y."/>
        </authorList>
    </citation>
    <scope>NUCLEOTIDE SEQUENCE</scope>
    <source>
        <strain evidence="10">GKL-01</strain>
    </source>
</reference>
<proteinExistence type="inferred from homology"/>
<comment type="catalytic activity">
    <reaction evidence="6 8">
        <text>dCMP + ATP = dCDP + ADP</text>
        <dbReference type="Rhea" id="RHEA:25094"/>
        <dbReference type="ChEBI" id="CHEBI:30616"/>
        <dbReference type="ChEBI" id="CHEBI:57566"/>
        <dbReference type="ChEBI" id="CHEBI:58593"/>
        <dbReference type="ChEBI" id="CHEBI:456216"/>
        <dbReference type="EC" id="2.7.4.25"/>
    </reaction>
</comment>
<dbReference type="Pfam" id="PF02224">
    <property type="entry name" value="Cytidylate_kin"/>
    <property type="match status" value="1"/>
</dbReference>
<dbReference type="InterPro" id="IPR027417">
    <property type="entry name" value="P-loop_NTPase"/>
</dbReference>
<dbReference type="CDD" id="cd02020">
    <property type="entry name" value="CMPK"/>
    <property type="match status" value="1"/>
</dbReference>
<evidence type="ECO:0000259" key="9">
    <source>
        <dbReference type="Pfam" id="PF02224"/>
    </source>
</evidence>
<feature type="binding site" evidence="8">
    <location>
        <begin position="13"/>
        <end position="21"/>
    </location>
    <ligand>
        <name>ATP</name>
        <dbReference type="ChEBI" id="CHEBI:30616"/>
    </ligand>
</feature>
<dbReference type="PANTHER" id="PTHR21299:SF2">
    <property type="entry name" value="CYTIDYLATE KINASE"/>
    <property type="match status" value="1"/>
</dbReference>
<gene>
    <name evidence="8 10" type="primary">cmk</name>
    <name evidence="10" type="ORF">QJT80_08445</name>
</gene>
<dbReference type="InterPro" id="IPR003136">
    <property type="entry name" value="Cytidylate_kin"/>
</dbReference>
<comment type="subcellular location">
    <subcellularLocation>
        <location evidence="8">Cytoplasm</location>
    </subcellularLocation>
</comment>
<dbReference type="GO" id="GO:0005524">
    <property type="term" value="F:ATP binding"/>
    <property type="evidence" value="ECO:0007669"/>
    <property type="project" value="UniProtKB-UniRule"/>
</dbReference>
<evidence type="ECO:0000256" key="2">
    <source>
        <dbReference type="ARBA" id="ARBA00022679"/>
    </source>
</evidence>
<keyword evidence="2 8" id="KW-0808">Transferase</keyword>
<dbReference type="AlphaFoldDB" id="A0AA95KM72"/>
<dbReference type="GO" id="GO:0006220">
    <property type="term" value="P:pyrimidine nucleotide metabolic process"/>
    <property type="evidence" value="ECO:0007669"/>
    <property type="project" value="UniProtKB-UniRule"/>
</dbReference>
<sequence length="221" mass="23959">MYTQPVPVITLDGPAGVGKGTIAGLLAQRLHWHLLDSGAIYRVAALAALQNNLALDDETALTELIKSLKIEFKDEHAILNGQDVSAAIRNEACASATSQIAALPSVRATLLALQRQFQQAPGLIADGRDMGTVVFPDSAHKFYLTASAEIRAERRLKQLNEQGLSANICDLIQDINARDERDSNRPVAPLKPATDAILIDTSFLDQEGVFNEVWQHIQASI</sequence>
<evidence type="ECO:0000256" key="8">
    <source>
        <dbReference type="HAMAP-Rule" id="MF_00238"/>
    </source>
</evidence>
<dbReference type="PANTHER" id="PTHR21299">
    <property type="entry name" value="CYTIDYLATE KINASE/PANTOATE-BETA-ALANINE LIGASE"/>
    <property type="match status" value="1"/>
</dbReference>
<evidence type="ECO:0000313" key="10">
    <source>
        <dbReference type="EMBL" id="WGZ92373.1"/>
    </source>
</evidence>
<dbReference type="GO" id="GO:0015949">
    <property type="term" value="P:nucleobase-containing small molecule interconversion"/>
    <property type="evidence" value="ECO:0007669"/>
    <property type="project" value="TreeGrafter"/>
</dbReference>
<feature type="domain" description="Cytidylate kinase" evidence="9">
    <location>
        <begin position="9"/>
        <end position="218"/>
    </location>
</feature>
<reference evidence="10" key="2">
    <citation type="submission" date="2023-04" db="EMBL/GenBank/DDBJ databases">
        <authorList>
            <person name="Beletskiy A.V."/>
            <person name="Mardanov A.V."/>
            <person name="Ravin N.V."/>
        </authorList>
    </citation>
    <scope>NUCLEOTIDE SEQUENCE</scope>
    <source>
        <strain evidence="10">GKL-01</strain>
    </source>
</reference>
<organism evidence="10">
    <name type="scientific">Candidatus Thiocaldithrix dubininis</name>
    <dbReference type="NCBI Taxonomy" id="3080823"/>
    <lineage>
        <taxon>Bacteria</taxon>
        <taxon>Pseudomonadati</taxon>
        <taxon>Pseudomonadota</taxon>
        <taxon>Gammaproteobacteria</taxon>
        <taxon>Thiotrichales</taxon>
        <taxon>Thiotrichaceae</taxon>
        <taxon>Candidatus Thiocaldithrix</taxon>
    </lineage>
</organism>
<dbReference type="NCBIfam" id="TIGR00017">
    <property type="entry name" value="cmk"/>
    <property type="match status" value="1"/>
</dbReference>
<dbReference type="HAMAP" id="MF_00238">
    <property type="entry name" value="Cytidyl_kinase_type1"/>
    <property type="match status" value="1"/>
</dbReference>
<dbReference type="SUPFAM" id="SSF52540">
    <property type="entry name" value="P-loop containing nucleoside triphosphate hydrolases"/>
    <property type="match status" value="1"/>
</dbReference>
<keyword evidence="3 8" id="KW-0547">Nucleotide-binding</keyword>
<evidence type="ECO:0000256" key="3">
    <source>
        <dbReference type="ARBA" id="ARBA00022741"/>
    </source>
</evidence>
<dbReference type="GO" id="GO:0036431">
    <property type="term" value="F:dCMP kinase activity"/>
    <property type="evidence" value="ECO:0007669"/>
    <property type="project" value="InterPro"/>
</dbReference>
<accession>A0AA95KM72</accession>
<name>A0AA95KM72_9GAMM</name>
<keyword evidence="8" id="KW-0963">Cytoplasm</keyword>
<comment type="catalytic activity">
    <reaction evidence="7 8">
        <text>CMP + ATP = CDP + ADP</text>
        <dbReference type="Rhea" id="RHEA:11600"/>
        <dbReference type="ChEBI" id="CHEBI:30616"/>
        <dbReference type="ChEBI" id="CHEBI:58069"/>
        <dbReference type="ChEBI" id="CHEBI:60377"/>
        <dbReference type="ChEBI" id="CHEBI:456216"/>
        <dbReference type="EC" id="2.7.4.25"/>
    </reaction>
</comment>
<dbReference type="InterPro" id="IPR011994">
    <property type="entry name" value="Cytidylate_kinase_dom"/>
</dbReference>
<evidence type="ECO:0000256" key="5">
    <source>
        <dbReference type="ARBA" id="ARBA00022840"/>
    </source>
</evidence>
<dbReference type="KEGG" id="tdu:QJT80_08445"/>
<dbReference type="GO" id="GO:0005829">
    <property type="term" value="C:cytosol"/>
    <property type="evidence" value="ECO:0007669"/>
    <property type="project" value="TreeGrafter"/>
</dbReference>
<dbReference type="Proteomes" id="UP001300672">
    <property type="component" value="Chromosome"/>
</dbReference>
<keyword evidence="4 8" id="KW-0418">Kinase</keyword>
<evidence type="ECO:0000256" key="7">
    <source>
        <dbReference type="ARBA" id="ARBA00048478"/>
    </source>
</evidence>
<evidence type="ECO:0000256" key="6">
    <source>
        <dbReference type="ARBA" id="ARBA00047615"/>
    </source>
</evidence>
<dbReference type="EC" id="2.7.4.25" evidence="8"/>
<evidence type="ECO:0000256" key="1">
    <source>
        <dbReference type="ARBA" id="ARBA00009427"/>
    </source>
</evidence>
<dbReference type="EMBL" id="CP124755">
    <property type="protein sequence ID" value="WGZ92373.1"/>
    <property type="molecule type" value="Genomic_DNA"/>
</dbReference>
<dbReference type="Gene3D" id="3.40.50.300">
    <property type="entry name" value="P-loop containing nucleotide triphosphate hydrolases"/>
    <property type="match status" value="1"/>
</dbReference>
<protein>
    <recommendedName>
        <fullName evidence="8">Cytidylate kinase</fullName>
        <shortName evidence="8">CK</shortName>
        <ecNumber evidence="8">2.7.4.25</ecNumber>
    </recommendedName>
    <alternativeName>
        <fullName evidence="8">Cytidine monophosphate kinase</fullName>
        <shortName evidence="8">CMP kinase</shortName>
    </alternativeName>
</protein>
<evidence type="ECO:0000256" key="4">
    <source>
        <dbReference type="ARBA" id="ARBA00022777"/>
    </source>
</evidence>